<dbReference type="GO" id="GO:0042910">
    <property type="term" value="F:xenobiotic transmembrane transporter activity"/>
    <property type="evidence" value="ECO:0007669"/>
    <property type="project" value="TreeGrafter"/>
</dbReference>
<dbReference type="InterPro" id="IPR027463">
    <property type="entry name" value="AcrB_DN_DC_subdom"/>
</dbReference>
<feature type="transmembrane region" description="Helical" evidence="1">
    <location>
        <begin position="542"/>
        <end position="560"/>
    </location>
</feature>
<protein>
    <recommendedName>
        <fullName evidence="4">Acriflavin resistance protein</fullName>
    </recommendedName>
</protein>
<dbReference type="EMBL" id="AZHX01000186">
    <property type="protein sequence ID" value="ETX08556.1"/>
    <property type="molecule type" value="Genomic_DNA"/>
</dbReference>
<dbReference type="Gene3D" id="3.30.70.1430">
    <property type="entry name" value="Multidrug efflux transporter AcrB pore domain"/>
    <property type="match status" value="2"/>
</dbReference>
<dbReference type="Pfam" id="PF00873">
    <property type="entry name" value="ACR_tran"/>
    <property type="match status" value="1"/>
</dbReference>
<dbReference type="AlphaFoldDB" id="W4MF42"/>
<name>W4MF42_9BACT</name>
<dbReference type="PANTHER" id="PTHR32063">
    <property type="match status" value="1"/>
</dbReference>
<gene>
    <name evidence="2" type="ORF">ETSY2_04665</name>
</gene>
<dbReference type="PRINTS" id="PR00702">
    <property type="entry name" value="ACRIFLAVINRP"/>
</dbReference>
<reference evidence="2 3" key="1">
    <citation type="journal article" date="2014" name="Nature">
        <title>An environmental bacterial taxon with a large and distinct metabolic repertoire.</title>
        <authorList>
            <person name="Wilson M.C."/>
            <person name="Mori T."/>
            <person name="Ruckert C."/>
            <person name="Uria A.R."/>
            <person name="Helf M.J."/>
            <person name="Takada K."/>
            <person name="Gernert C."/>
            <person name="Steffens U.A."/>
            <person name="Heycke N."/>
            <person name="Schmitt S."/>
            <person name="Rinke C."/>
            <person name="Helfrich E.J."/>
            <person name="Brachmann A.O."/>
            <person name="Gurgui C."/>
            <person name="Wakimoto T."/>
            <person name="Kracht M."/>
            <person name="Crusemann M."/>
            <person name="Hentschel U."/>
            <person name="Abe I."/>
            <person name="Matsunaga S."/>
            <person name="Kalinowski J."/>
            <person name="Takeyama H."/>
            <person name="Piel J."/>
        </authorList>
    </citation>
    <scope>NUCLEOTIDE SEQUENCE [LARGE SCALE GENOMIC DNA]</scope>
    <source>
        <strain evidence="3">TSY2</strain>
    </source>
</reference>
<sequence length="600" mass="65732">MIRYFIRNGISVSVLGMALLLFGLLALFKLPIQLTPDVSAPVISVETRYPGATPEDIEQDIIIEQEQFLKSLPGLEKMTSTASMGSAEIELEFSLGTDQQENIIRVNNALAQVASYPENVDEPSIKTSTASEQPVAWISVRARPDADPPVNVRDAYDYIDDHIKPRFERLPGIASVRGVFGGTPRQMQVMLDPVKLADRGIPISRVREAIRSRNRDVSGGDLDEGKRRFNIRTIGRYETPTEIENTIIDIQDGTQVYLRDVGYARLGHAEMRTFIRQDGEPALAFGPQRERGSNLLVVMDRVQSTIRGLNEGLLSDKDLFLTQVTDSTLYVRNAVDMVRVNLLFGGALALGILMIFLRHTRSTLIVGMAIPLCVIGSFFIINASGRSINVISLAGLAFSIGVVLDASIVVLENIYRHRSMGKDPFEAAYDGTSEVWTAILSSTLTNIVVFTPIITLADEAGQIFRDLAIAIVSANVLALIVSILIIPALAARLLTRMPTTDAPGLKGSFQRLFGLATLAEKIYNGPLRSVLTWLMRGVAQRLALVVALLVLAIACLVVFMPKTEYLPNGNRQAIVGILIPPQGYGLPEISAIGKELERRV</sequence>
<accession>W4MF42</accession>
<dbReference type="InterPro" id="IPR001036">
    <property type="entry name" value="Acrflvin-R"/>
</dbReference>
<feature type="transmembrane region" description="Helical" evidence="1">
    <location>
        <begin position="467"/>
        <end position="490"/>
    </location>
</feature>
<feature type="transmembrane region" description="Helical" evidence="1">
    <location>
        <begin position="364"/>
        <end position="384"/>
    </location>
</feature>
<evidence type="ECO:0000313" key="2">
    <source>
        <dbReference type="EMBL" id="ETX08556.1"/>
    </source>
</evidence>
<dbReference type="Gene3D" id="3.30.70.1320">
    <property type="entry name" value="Multidrug efflux transporter AcrB pore domain like"/>
    <property type="match status" value="1"/>
</dbReference>
<evidence type="ECO:0000256" key="1">
    <source>
        <dbReference type="SAM" id="Phobius"/>
    </source>
</evidence>
<dbReference type="SUPFAM" id="SSF82866">
    <property type="entry name" value="Multidrug efflux transporter AcrB transmembrane domain"/>
    <property type="match status" value="1"/>
</dbReference>
<dbReference type="SUPFAM" id="SSF82693">
    <property type="entry name" value="Multidrug efflux transporter AcrB pore domain, PN1, PN2, PC1 and PC2 subdomains"/>
    <property type="match status" value="2"/>
</dbReference>
<feature type="transmembrane region" description="Helical" evidence="1">
    <location>
        <begin position="12"/>
        <end position="32"/>
    </location>
</feature>
<keyword evidence="1" id="KW-0812">Transmembrane</keyword>
<dbReference type="HOGENOM" id="CLU_002755_2_7_7"/>
<dbReference type="GO" id="GO:0005886">
    <property type="term" value="C:plasma membrane"/>
    <property type="evidence" value="ECO:0007669"/>
    <property type="project" value="TreeGrafter"/>
</dbReference>
<dbReference type="Gene3D" id="1.20.1640.10">
    <property type="entry name" value="Multidrug efflux transporter AcrB transmembrane domain"/>
    <property type="match status" value="2"/>
</dbReference>
<keyword evidence="1" id="KW-1133">Transmembrane helix</keyword>
<evidence type="ECO:0000313" key="3">
    <source>
        <dbReference type="Proteomes" id="UP000019140"/>
    </source>
</evidence>
<organism evidence="2 3">
    <name type="scientific">Candidatus Entotheonella gemina</name>
    <dbReference type="NCBI Taxonomy" id="1429439"/>
    <lineage>
        <taxon>Bacteria</taxon>
        <taxon>Pseudomonadati</taxon>
        <taxon>Nitrospinota/Tectimicrobiota group</taxon>
        <taxon>Candidatus Tectimicrobiota</taxon>
        <taxon>Candidatus Entotheonellia</taxon>
        <taxon>Candidatus Entotheonellales</taxon>
        <taxon>Candidatus Entotheonellaceae</taxon>
        <taxon>Candidatus Entotheonella</taxon>
    </lineage>
</organism>
<keyword evidence="1" id="KW-0472">Membrane</keyword>
<feature type="transmembrane region" description="Helical" evidence="1">
    <location>
        <begin position="337"/>
        <end position="357"/>
    </location>
</feature>
<feature type="non-terminal residue" evidence="2">
    <location>
        <position position="600"/>
    </location>
</feature>
<comment type="caution">
    <text evidence="2">The sequence shown here is derived from an EMBL/GenBank/DDBJ whole genome shotgun (WGS) entry which is preliminary data.</text>
</comment>
<feature type="transmembrane region" description="Helical" evidence="1">
    <location>
        <begin position="435"/>
        <end position="455"/>
    </location>
</feature>
<dbReference type="SUPFAM" id="SSF82714">
    <property type="entry name" value="Multidrug efflux transporter AcrB TolC docking domain, DN and DC subdomains"/>
    <property type="match status" value="1"/>
</dbReference>
<keyword evidence="3" id="KW-1185">Reference proteome</keyword>
<dbReference type="PANTHER" id="PTHR32063:SF0">
    <property type="entry name" value="SWARMING MOTILITY PROTEIN SWRC"/>
    <property type="match status" value="1"/>
</dbReference>
<proteinExistence type="predicted"/>
<dbReference type="Gene3D" id="3.30.2090.10">
    <property type="entry name" value="Multidrug efflux transporter AcrB TolC docking domain, DN and DC subdomains"/>
    <property type="match status" value="1"/>
</dbReference>
<feature type="transmembrane region" description="Helical" evidence="1">
    <location>
        <begin position="390"/>
        <end position="414"/>
    </location>
</feature>
<dbReference type="Proteomes" id="UP000019140">
    <property type="component" value="Unassembled WGS sequence"/>
</dbReference>
<evidence type="ECO:0008006" key="4">
    <source>
        <dbReference type="Google" id="ProtNLM"/>
    </source>
</evidence>